<sequence>MDALTKRTVKSSRGFSYTYYTSAPSSGKPIILLLHGWPDHAALWGDLATCHLISHGYGVIIPDCLGYGDTSKPTNPEAFNSSGLTSDFIDILDAEQIEKVVSSGHDWGAGLAHRFYLFHPERCSGLIMLNFPASPPPQGPIVMDQLAPAMIKSIGYFTGWYWSLFSDPVAGPTLLSQHTESLFTALHAEPMEWMNTLCAKDGLKQWLEQDKKGPVQKYATSQMRENFMKRMTKDHLESSLCYYRSLLDGRFYEQDSRLPAERYKIDVPYLFVAATKDVVCLAQGIKDMETLGLLPHLTVREIDAGHWCMLAEPDEVGRHFVEWLGDNY</sequence>
<dbReference type="HOGENOM" id="CLU_020336_7_0_1"/>
<evidence type="ECO:0000259" key="3">
    <source>
        <dbReference type="Pfam" id="PF00561"/>
    </source>
</evidence>
<dbReference type="Pfam" id="PF00561">
    <property type="entry name" value="Abhydrolase_1"/>
    <property type="match status" value="1"/>
</dbReference>
<proteinExistence type="inferred from homology"/>
<dbReference type="RefSeq" id="XP_013952034.1">
    <property type="nucleotide sequence ID" value="XM_014096559.1"/>
</dbReference>
<reference evidence="4 5" key="1">
    <citation type="journal article" date="2011" name="Genome Biol.">
        <title>Comparative genome sequence analysis underscores mycoparasitism as the ancestral life style of Trichoderma.</title>
        <authorList>
            <person name="Kubicek C.P."/>
            <person name="Herrera-Estrella A."/>
            <person name="Seidl-Seiboth V."/>
            <person name="Martinez D.A."/>
            <person name="Druzhinina I.S."/>
            <person name="Thon M."/>
            <person name="Zeilinger S."/>
            <person name="Casas-Flores S."/>
            <person name="Horwitz B.A."/>
            <person name="Mukherjee P.K."/>
            <person name="Mukherjee M."/>
            <person name="Kredics L."/>
            <person name="Alcaraz L.D."/>
            <person name="Aerts A."/>
            <person name="Antal Z."/>
            <person name="Atanasova L."/>
            <person name="Cervantes-Badillo M.G."/>
            <person name="Challacombe J."/>
            <person name="Chertkov O."/>
            <person name="McCluskey K."/>
            <person name="Coulpier F."/>
            <person name="Deshpande N."/>
            <person name="von Doehren H."/>
            <person name="Ebbole D.J."/>
            <person name="Esquivel-Naranjo E.U."/>
            <person name="Fekete E."/>
            <person name="Flipphi M."/>
            <person name="Glaser F."/>
            <person name="Gomez-Rodriguez E.Y."/>
            <person name="Gruber S."/>
            <person name="Han C."/>
            <person name="Henrissat B."/>
            <person name="Hermosa R."/>
            <person name="Hernandez-Onate M."/>
            <person name="Karaffa L."/>
            <person name="Kosti I."/>
            <person name="Le Crom S."/>
            <person name="Lindquist E."/>
            <person name="Lucas S."/>
            <person name="Luebeck M."/>
            <person name="Luebeck P.S."/>
            <person name="Margeot A."/>
            <person name="Metz B."/>
            <person name="Misra M."/>
            <person name="Nevalainen H."/>
            <person name="Omann M."/>
            <person name="Packer N."/>
            <person name="Perrone G."/>
            <person name="Uresti-Rivera E.E."/>
            <person name="Salamov A."/>
            <person name="Schmoll M."/>
            <person name="Seiboth B."/>
            <person name="Shapiro H."/>
            <person name="Sukno S."/>
            <person name="Tamayo-Ramos J.A."/>
            <person name="Tisch D."/>
            <person name="Wiest A."/>
            <person name="Wilkinson H.H."/>
            <person name="Zhang M."/>
            <person name="Coutinho P.M."/>
            <person name="Kenerley C.M."/>
            <person name="Monte E."/>
            <person name="Baker S.E."/>
            <person name="Grigoriev I.V."/>
        </authorList>
    </citation>
    <scope>NUCLEOTIDE SEQUENCE [LARGE SCALE GENOMIC DNA]</scope>
    <source>
        <strain evidence="5">Gv29-8 / FGSC 10586</strain>
    </source>
</reference>
<dbReference type="InParanoid" id="G9N4Y5"/>
<feature type="domain" description="AB hydrolase-1" evidence="3">
    <location>
        <begin position="29"/>
        <end position="310"/>
    </location>
</feature>
<dbReference type="InterPro" id="IPR029058">
    <property type="entry name" value="AB_hydrolase_fold"/>
</dbReference>
<dbReference type="PRINTS" id="PR00111">
    <property type="entry name" value="ABHYDROLASE"/>
</dbReference>
<dbReference type="SUPFAM" id="SSF53474">
    <property type="entry name" value="alpha/beta-Hydrolases"/>
    <property type="match status" value="1"/>
</dbReference>
<dbReference type="EMBL" id="ABDF02000087">
    <property type="protein sequence ID" value="EHK17832.1"/>
    <property type="molecule type" value="Genomic_DNA"/>
</dbReference>
<name>G9N4Y5_HYPVG</name>
<comment type="caution">
    <text evidence="4">The sequence shown here is derived from an EMBL/GenBank/DDBJ whole genome shotgun (WGS) entry which is preliminary data.</text>
</comment>
<dbReference type="PANTHER" id="PTHR43329">
    <property type="entry name" value="EPOXIDE HYDROLASE"/>
    <property type="match status" value="1"/>
</dbReference>
<evidence type="ECO:0000256" key="1">
    <source>
        <dbReference type="ARBA" id="ARBA00022801"/>
    </source>
</evidence>
<dbReference type="PRINTS" id="PR00412">
    <property type="entry name" value="EPOXHYDRLASE"/>
</dbReference>
<gene>
    <name evidence="4" type="ORF">TRIVIDRAFT_45094</name>
</gene>
<dbReference type="VEuPathDB" id="FungiDB:TRIVIDRAFT_45094"/>
<dbReference type="Proteomes" id="UP000007115">
    <property type="component" value="Unassembled WGS sequence"/>
</dbReference>
<keyword evidence="1" id="KW-0378">Hydrolase</keyword>
<evidence type="ECO:0000313" key="4">
    <source>
        <dbReference type="EMBL" id="EHK17832.1"/>
    </source>
</evidence>
<dbReference type="GeneID" id="25794382"/>
<dbReference type="OMA" id="PILAYWE"/>
<dbReference type="InterPro" id="IPR000639">
    <property type="entry name" value="Epox_hydrolase-like"/>
</dbReference>
<organism evidence="4 5">
    <name type="scientific">Hypocrea virens (strain Gv29-8 / FGSC 10586)</name>
    <name type="common">Gliocladium virens</name>
    <name type="synonym">Trichoderma virens</name>
    <dbReference type="NCBI Taxonomy" id="413071"/>
    <lineage>
        <taxon>Eukaryota</taxon>
        <taxon>Fungi</taxon>
        <taxon>Dikarya</taxon>
        <taxon>Ascomycota</taxon>
        <taxon>Pezizomycotina</taxon>
        <taxon>Sordariomycetes</taxon>
        <taxon>Hypocreomycetidae</taxon>
        <taxon>Hypocreales</taxon>
        <taxon>Hypocreaceae</taxon>
        <taxon>Trichoderma</taxon>
    </lineage>
</organism>
<protein>
    <recommendedName>
        <fullName evidence="3">AB hydrolase-1 domain-containing protein</fullName>
    </recommendedName>
</protein>
<accession>G9N4Y5</accession>
<dbReference type="AlphaFoldDB" id="G9N4Y5"/>
<dbReference type="STRING" id="413071.G9N4Y5"/>
<keyword evidence="5" id="KW-1185">Reference proteome</keyword>
<dbReference type="InterPro" id="IPR000073">
    <property type="entry name" value="AB_hydrolase_1"/>
</dbReference>
<evidence type="ECO:0000256" key="2">
    <source>
        <dbReference type="ARBA" id="ARBA00038334"/>
    </source>
</evidence>
<dbReference type="Gene3D" id="3.40.50.1820">
    <property type="entry name" value="alpha/beta hydrolase"/>
    <property type="match status" value="1"/>
</dbReference>
<dbReference type="OrthoDB" id="284184at2759"/>
<comment type="similarity">
    <text evidence="2">Belongs to the AB hydrolase superfamily. Epoxide hydrolase family.</text>
</comment>
<evidence type="ECO:0000313" key="5">
    <source>
        <dbReference type="Proteomes" id="UP000007115"/>
    </source>
</evidence>
<dbReference type="GO" id="GO:0016787">
    <property type="term" value="F:hydrolase activity"/>
    <property type="evidence" value="ECO:0007669"/>
    <property type="project" value="UniProtKB-KW"/>
</dbReference>
<dbReference type="eggNOG" id="KOG4178">
    <property type="taxonomic scope" value="Eukaryota"/>
</dbReference>